<evidence type="ECO:0000256" key="4">
    <source>
        <dbReference type="ARBA" id="ARBA00022475"/>
    </source>
</evidence>
<dbReference type="EMBL" id="CAKKLH010000292">
    <property type="protein sequence ID" value="CAH0109485.1"/>
    <property type="molecule type" value="Genomic_DNA"/>
</dbReference>
<evidence type="ECO:0000256" key="9">
    <source>
        <dbReference type="ARBA" id="ARBA00023170"/>
    </source>
</evidence>
<evidence type="ECO:0000256" key="10">
    <source>
        <dbReference type="ARBA" id="ARBA00023180"/>
    </source>
</evidence>
<evidence type="ECO:0000259" key="15">
    <source>
        <dbReference type="Pfam" id="PF00060"/>
    </source>
</evidence>
<dbReference type="InterPro" id="IPR019594">
    <property type="entry name" value="Glu/Gly-bd"/>
</dbReference>
<keyword evidence="12" id="KW-0407">Ion channel</keyword>
<evidence type="ECO:0000313" key="18">
    <source>
        <dbReference type="Proteomes" id="UP000789390"/>
    </source>
</evidence>
<keyword evidence="6 13" id="KW-1133">Transmembrane helix</keyword>
<dbReference type="GO" id="GO:0050906">
    <property type="term" value="P:detection of stimulus involved in sensory perception"/>
    <property type="evidence" value="ECO:0007669"/>
    <property type="project" value="UniProtKB-ARBA"/>
</dbReference>
<evidence type="ECO:0000256" key="2">
    <source>
        <dbReference type="ARBA" id="ARBA00008685"/>
    </source>
</evidence>
<keyword evidence="10" id="KW-0325">Glycoprotein</keyword>
<evidence type="ECO:0000256" key="13">
    <source>
        <dbReference type="SAM" id="Phobius"/>
    </source>
</evidence>
<evidence type="ECO:0000256" key="5">
    <source>
        <dbReference type="ARBA" id="ARBA00022692"/>
    </source>
</evidence>
<dbReference type="GO" id="GO:0005886">
    <property type="term" value="C:plasma membrane"/>
    <property type="evidence" value="ECO:0007669"/>
    <property type="project" value="UniProtKB-SubCell"/>
</dbReference>
<keyword evidence="9" id="KW-0675">Receptor</keyword>
<comment type="caution">
    <text evidence="17">The sequence shown here is derived from an EMBL/GenBank/DDBJ whole genome shotgun (WGS) entry which is preliminary data.</text>
</comment>
<dbReference type="OrthoDB" id="6362788at2759"/>
<keyword evidence="11" id="KW-1071">Ligand-gated ion channel</keyword>
<keyword evidence="18" id="KW-1185">Reference proteome</keyword>
<comment type="similarity">
    <text evidence="2">Belongs to the glutamate-gated ion channel (TC 1.A.10.1) family.</text>
</comment>
<dbReference type="Gene3D" id="1.10.287.70">
    <property type="match status" value="1"/>
</dbReference>
<evidence type="ECO:0000313" key="17">
    <source>
        <dbReference type="EMBL" id="CAH0109485.1"/>
    </source>
</evidence>
<keyword evidence="8 13" id="KW-0472">Membrane</keyword>
<dbReference type="AlphaFoldDB" id="A0A8J2W931"/>
<dbReference type="InterPro" id="IPR001320">
    <property type="entry name" value="Iontro_rcpt_C"/>
</dbReference>
<dbReference type="Gene3D" id="3.40.190.10">
    <property type="entry name" value="Periplasmic binding protein-like II"/>
    <property type="match status" value="1"/>
</dbReference>
<evidence type="ECO:0000256" key="12">
    <source>
        <dbReference type="ARBA" id="ARBA00023303"/>
    </source>
</evidence>
<evidence type="ECO:0000256" key="1">
    <source>
        <dbReference type="ARBA" id="ARBA00004651"/>
    </source>
</evidence>
<dbReference type="PANTHER" id="PTHR42643">
    <property type="entry name" value="IONOTROPIC RECEPTOR 20A-RELATED"/>
    <property type="match status" value="1"/>
</dbReference>
<feature type="domain" description="Ionotropic glutamate receptor C-terminal" evidence="15">
    <location>
        <begin position="162"/>
        <end position="271"/>
    </location>
</feature>
<evidence type="ECO:0000256" key="3">
    <source>
        <dbReference type="ARBA" id="ARBA00022448"/>
    </source>
</evidence>
<evidence type="ECO:0000259" key="16">
    <source>
        <dbReference type="Pfam" id="PF10613"/>
    </source>
</evidence>
<evidence type="ECO:0000256" key="6">
    <source>
        <dbReference type="ARBA" id="ARBA00022989"/>
    </source>
</evidence>
<protein>
    <recommendedName>
        <fullName evidence="19">Ionotropic glutamate receptor C-terminal domain-containing protein</fullName>
    </recommendedName>
</protein>
<comment type="subcellular location">
    <subcellularLocation>
        <location evidence="1">Cell membrane</location>
        <topology evidence="1">Multi-pass membrane protein</topology>
    </subcellularLocation>
</comment>
<keyword evidence="14" id="KW-0732">Signal</keyword>
<gene>
    <name evidence="17" type="ORF">DGAL_LOCUS12963</name>
</gene>
<dbReference type="PANTHER" id="PTHR42643:SF24">
    <property type="entry name" value="IONOTROPIC RECEPTOR 60A"/>
    <property type="match status" value="1"/>
</dbReference>
<keyword evidence="3" id="KW-0813">Transport</keyword>
<feature type="transmembrane region" description="Helical" evidence="13">
    <location>
        <begin position="160"/>
        <end position="183"/>
    </location>
</feature>
<dbReference type="SUPFAM" id="SSF53850">
    <property type="entry name" value="Periplasmic binding protein-like II"/>
    <property type="match status" value="1"/>
</dbReference>
<evidence type="ECO:0000256" key="7">
    <source>
        <dbReference type="ARBA" id="ARBA00023065"/>
    </source>
</evidence>
<evidence type="ECO:0000256" key="14">
    <source>
        <dbReference type="SAM" id="SignalP"/>
    </source>
</evidence>
<dbReference type="InterPro" id="IPR052192">
    <property type="entry name" value="Insect_Ionotropic_Sensory_Rcpt"/>
</dbReference>
<dbReference type="Pfam" id="PF00060">
    <property type="entry name" value="Lig_chan"/>
    <property type="match status" value="1"/>
</dbReference>
<feature type="domain" description="Ionotropic glutamate receptor L-glutamate and glycine-binding" evidence="16">
    <location>
        <begin position="38"/>
        <end position="144"/>
    </location>
</feature>
<organism evidence="17 18">
    <name type="scientific">Daphnia galeata</name>
    <dbReference type="NCBI Taxonomy" id="27404"/>
    <lineage>
        <taxon>Eukaryota</taxon>
        <taxon>Metazoa</taxon>
        <taxon>Ecdysozoa</taxon>
        <taxon>Arthropoda</taxon>
        <taxon>Crustacea</taxon>
        <taxon>Branchiopoda</taxon>
        <taxon>Diplostraca</taxon>
        <taxon>Cladocera</taxon>
        <taxon>Anomopoda</taxon>
        <taxon>Daphniidae</taxon>
        <taxon>Daphnia</taxon>
    </lineage>
</organism>
<evidence type="ECO:0000256" key="11">
    <source>
        <dbReference type="ARBA" id="ARBA00023286"/>
    </source>
</evidence>
<name>A0A8J2W931_9CRUS</name>
<feature type="signal peptide" evidence="14">
    <location>
        <begin position="1"/>
        <end position="16"/>
    </location>
</feature>
<feature type="chain" id="PRO_5035314629" description="Ionotropic glutamate receptor C-terminal domain-containing protein" evidence="14">
    <location>
        <begin position="17"/>
        <end position="343"/>
    </location>
</feature>
<dbReference type="GO" id="GO:0015276">
    <property type="term" value="F:ligand-gated monoatomic ion channel activity"/>
    <property type="evidence" value="ECO:0007669"/>
    <property type="project" value="InterPro"/>
</dbReference>
<feature type="transmembrane region" description="Helical" evidence="13">
    <location>
        <begin position="230"/>
        <end position="255"/>
    </location>
</feature>
<keyword evidence="5 13" id="KW-0812">Transmembrane</keyword>
<accession>A0A8J2W931</accession>
<evidence type="ECO:0000256" key="8">
    <source>
        <dbReference type="ARBA" id="ARBA00023136"/>
    </source>
</evidence>
<keyword evidence="4" id="KW-1003">Cell membrane</keyword>
<evidence type="ECO:0008006" key="19">
    <source>
        <dbReference type="Google" id="ProtNLM"/>
    </source>
</evidence>
<proteinExistence type="inferred from homology"/>
<sequence>MLVVILLAMWASLTYQMQIIGKNITGKIKNNESLYGQHLRVSAFHYPPFFMITQGEDGNQTYSGYCFNIVDWMIQRYKLRITFVPVDQSQIDNYGITQAIINQLVKTNEVDIIPMVLIPTGERARLMDFTIPLLIGNSRMMLKYPEEESRLVAVIQPFTLLTWACLLITFSATIGTLVGFTLYQHRLESSSVSKSFWEIFGRNTLFVLGLLTGQGSYIPQNIRLYKQIPIALWCLITVVICNAYSGTLTSFLTVLKLKPIIHSLEELAASDKYKLTAEINSAFTDKFLKATSGYNKVLGDSLRLNPNLLFRDYNEATENVLYKDAVYVRVSLKILQTGNIPTN</sequence>
<keyword evidence="7" id="KW-0406">Ion transport</keyword>
<dbReference type="Proteomes" id="UP000789390">
    <property type="component" value="Unassembled WGS sequence"/>
</dbReference>
<reference evidence="17" key="1">
    <citation type="submission" date="2021-11" db="EMBL/GenBank/DDBJ databases">
        <authorList>
            <person name="Schell T."/>
        </authorList>
    </citation>
    <scope>NUCLEOTIDE SEQUENCE</scope>
    <source>
        <strain evidence="17">M5</strain>
    </source>
</reference>
<dbReference type="Pfam" id="PF10613">
    <property type="entry name" value="Lig_chan-Glu_bd"/>
    <property type="match status" value="1"/>
</dbReference>